<evidence type="ECO:0000256" key="10">
    <source>
        <dbReference type="ARBA" id="ARBA00049248"/>
    </source>
</evidence>
<name>A0A9P4PHL4_9PLEO</name>
<evidence type="ECO:0000256" key="8">
    <source>
        <dbReference type="ARBA" id="ARBA00023002"/>
    </source>
</evidence>
<dbReference type="AlphaFoldDB" id="A0A9P4PHL4"/>
<reference evidence="11" key="1">
    <citation type="journal article" date="2020" name="Stud. Mycol.">
        <title>101 Dothideomycetes genomes: a test case for predicting lifestyles and emergence of pathogens.</title>
        <authorList>
            <person name="Haridas S."/>
            <person name="Albert R."/>
            <person name="Binder M."/>
            <person name="Bloem J."/>
            <person name="Labutti K."/>
            <person name="Salamov A."/>
            <person name="Andreopoulos B."/>
            <person name="Baker S."/>
            <person name="Barry K."/>
            <person name="Bills G."/>
            <person name="Bluhm B."/>
            <person name="Cannon C."/>
            <person name="Castanera R."/>
            <person name="Culley D."/>
            <person name="Daum C."/>
            <person name="Ezra D."/>
            <person name="Gonzalez J."/>
            <person name="Henrissat B."/>
            <person name="Kuo A."/>
            <person name="Liang C."/>
            <person name="Lipzen A."/>
            <person name="Lutzoni F."/>
            <person name="Magnuson J."/>
            <person name="Mondo S."/>
            <person name="Nolan M."/>
            <person name="Ohm R."/>
            <person name="Pangilinan J."/>
            <person name="Park H.-J."/>
            <person name="Ramirez L."/>
            <person name="Alfaro M."/>
            <person name="Sun H."/>
            <person name="Tritt A."/>
            <person name="Yoshinaga Y."/>
            <person name="Zwiers L.-H."/>
            <person name="Turgeon B."/>
            <person name="Goodwin S."/>
            <person name="Spatafora J."/>
            <person name="Crous P."/>
            <person name="Grigoriev I."/>
        </authorList>
    </citation>
    <scope>NUCLEOTIDE SEQUENCE</scope>
    <source>
        <strain evidence="11">CBS 690.94</strain>
    </source>
</reference>
<evidence type="ECO:0000256" key="2">
    <source>
        <dbReference type="ARBA" id="ARBA00004924"/>
    </source>
</evidence>
<evidence type="ECO:0000256" key="4">
    <source>
        <dbReference type="ARBA" id="ARBA00012881"/>
    </source>
</evidence>
<keyword evidence="12" id="KW-1185">Reference proteome</keyword>
<keyword evidence="7" id="KW-0521">NADP</keyword>
<comment type="caution">
    <text evidence="11">The sequence shown here is derived from an EMBL/GenBank/DDBJ whole genome shotgun (WGS) entry which is preliminary data.</text>
</comment>
<evidence type="ECO:0000256" key="6">
    <source>
        <dbReference type="ARBA" id="ARBA00022827"/>
    </source>
</evidence>
<dbReference type="GO" id="GO:0016491">
    <property type="term" value="F:oxidoreductase activity"/>
    <property type="evidence" value="ECO:0007669"/>
    <property type="project" value="UniProtKB-KW"/>
</dbReference>
<keyword evidence="6" id="KW-0274">FAD</keyword>
<dbReference type="EMBL" id="MU001501">
    <property type="protein sequence ID" value="KAF2444180.1"/>
    <property type="molecule type" value="Genomic_DNA"/>
</dbReference>
<comment type="catalytic activity">
    <reaction evidence="9">
        <text>L-ornithine + NADPH + O2 = N(5)-hydroxy-L-ornithine + NADP(+) + H2O</text>
        <dbReference type="Rhea" id="RHEA:41508"/>
        <dbReference type="ChEBI" id="CHEBI:15377"/>
        <dbReference type="ChEBI" id="CHEBI:15379"/>
        <dbReference type="ChEBI" id="CHEBI:46911"/>
        <dbReference type="ChEBI" id="CHEBI:57783"/>
        <dbReference type="ChEBI" id="CHEBI:58349"/>
        <dbReference type="ChEBI" id="CHEBI:78275"/>
        <dbReference type="EC" id="1.14.13.196"/>
    </reaction>
</comment>
<evidence type="ECO:0000313" key="11">
    <source>
        <dbReference type="EMBL" id="KAF2444180.1"/>
    </source>
</evidence>
<dbReference type="Gene3D" id="3.50.50.60">
    <property type="entry name" value="FAD/NAD(P)-binding domain"/>
    <property type="match status" value="1"/>
</dbReference>
<dbReference type="InterPro" id="IPR036188">
    <property type="entry name" value="FAD/NAD-bd_sf"/>
</dbReference>
<dbReference type="Pfam" id="PF13434">
    <property type="entry name" value="Lys_Orn_oxgnase"/>
    <property type="match status" value="1"/>
</dbReference>
<evidence type="ECO:0000256" key="9">
    <source>
        <dbReference type="ARBA" id="ARBA00047598"/>
    </source>
</evidence>
<keyword evidence="5" id="KW-0285">Flavoprotein</keyword>
<evidence type="ECO:0000313" key="12">
    <source>
        <dbReference type="Proteomes" id="UP000799764"/>
    </source>
</evidence>
<keyword evidence="8" id="KW-0560">Oxidoreductase</keyword>
<evidence type="ECO:0000256" key="7">
    <source>
        <dbReference type="ARBA" id="ARBA00022857"/>
    </source>
</evidence>
<comment type="similarity">
    <text evidence="3">Belongs to the lysine N(6)-hydroxylase/L-ornithine N(5)-oxygenase family.</text>
</comment>
<evidence type="ECO:0000256" key="5">
    <source>
        <dbReference type="ARBA" id="ARBA00022630"/>
    </source>
</evidence>
<accession>A0A9P4PHL4</accession>
<evidence type="ECO:0000256" key="1">
    <source>
        <dbReference type="ARBA" id="ARBA00001974"/>
    </source>
</evidence>
<dbReference type="Proteomes" id="UP000799764">
    <property type="component" value="Unassembled WGS sequence"/>
</dbReference>
<organism evidence="11 12">
    <name type="scientific">Karstenula rhodostoma CBS 690.94</name>
    <dbReference type="NCBI Taxonomy" id="1392251"/>
    <lineage>
        <taxon>Eukaryota</taxon>
        <taxon>Fungi</taxon>
        <taxon>Dikarya</taxon>
        <taxon>Ascomycota</taxon>
        <taxon>Pezizomycotina</taxon>
        <taxon>Dothideomycetes</taxon>
        <taxon>Pleosporomycetidae</taxon>
        <taxon>Pleosporales</taxon>
        <taxon>Massarineae</taxon>
        <taxon>Didymosphaeriaceae</taxon>
        <taxon>Karstenula</taxon>
    </lineage>
</organism>
<gene>
    <name evidence="11" type="ORF">P171DRAFT_27283</name>
</gene>
<proteinExistence type="inferred from homology"/>
<comment type="catalytic activity">
    <reaction evidence="10">
        <text>L-ornithine + NADH + O2 = N(5)-hydroxy-L-ornithine + NAD(+) + H2O</text>
        <dbReference type="Rhea" id="RHEA:41512"/>
        <dbReference type="ChEBI" id="CHEBI:15377"/>
        <dbReference type="ChEBI" id="CHEBI:15379"/>
        <dbReference type="ChEBI" id="CHEBI:46911"/>
        <dbReference type="ChEBI" id="CHEBI:57540"/>
        <dbReference type="ChEBI" id="CHEBI:57945"/>
        <dbReference type="ChEBI" id="CHEBI:78275"/>
        <dbReference type="EC" id="1.14.13.196"/>
    </reaction>
</comment>
<dbReference type="InterPro" id="IPR025700">
    <property type="entry name" value="Lys/Orn_oxygenase"/>
</dbReference>
<comment type="pathway">
    <text evidence="2">Siderophore biosynthesis.</text>
</comment>
<protein>
    <recommendedName>
        <fullName evidence="4">L-ornithine N(5)-monooxygenase [NAD(P)H]</fullName>
        <ecNumber evidence="4">1.14.13.196</ecNumber>
    </recommendedName>
</protein>
<evidence type="ECO:0000256" key="3">
    <source>
        <dbReference type="ARBA" id="ARBA00007588"/>
    </source>
</evidence>
<dbReference type="SUPFAM" id="SSF51905">
    <property type="entry name" value="FAD/NAD(P)-binding domain"/>
    <property type="match status" value="1"/>
</dbReference>
<dbReference type="EC" id="1.14.13.196" evidence="4"/>
<comment type="cofactor">
    <cofactor evidence="1">
        <name>FAD</name>
        <dbReference type="ChEBI" id="CHEBI:57692"/>
    </cofactor>
</comment>
<sequence length="109" mass="12055">MFECMQAFIEDKGLKNCIQYNTKVRVVEQIGEGWRLHVSISKLDSTEKTAVINTSELIVAVGLTNQPSMPRYPTSPGFKPIIAHSTGFASQFIVKENTHTLIVIGSKST</sequence>